<feature type="transmembrane region" description="Helical" evidence="12">
    <location>
        <begin position="86"/>
        <end position="103"/>
    </location>
</feature>
<evidence type="ECO:0000313" key="13">
    <source>
        <dbReference type="EMBL" id="CAB4334214.1"/>
    </source>
</evidence>
<dbReference type="AlphaFoldDB" id="A0A6J5YVJ0"/>
<evidence type="ECO:0000256" key="5">
    <source>
        <dbReference type="ARBA" id="ARBA00022989"/>
    </source>
</evidence>
<gene>
    <name evidence="13" type="ORF">UFOPK3820_00441</name>
</gene>
<name>A0A6J5YVJ0_9ZZZZ</name>
<feature type="transmembrane region" description="Helical" evidence="12">
    <location>
        <begin position="139"/>
        <end position="158"/>
    </location>
</feature>
<dbReference type="GO" id="GO:0016491">
    <property type="term" value="F:oxidoreductase activity"/>
    <property type="evidence" value="ECO:0007669"/>
    <property type="project" value="UniProtKB-KW"/>
</dbReference>
<dbReference type="GO" id="GO:0046872">
    <property type="term" value="F:metal ion binding"/>
    <property type="evidence" value="ECO:0007669"/>
    <property type="project" value="UniProtKB-KW"/>
</dbReference>
<accession>A0A6J5YVJ0</accession>
<dbReference type="Pfam" id="PF02628">
    <property type="entry name" value="COX15-CtaA"/>
    <property type="match status" value="1"/>
</dbReference>
<feature type="transmembrane region" description="Helical" evidence="12">
    <location>
        <begin position="179"/>
        <end position="199"/>
    </location>
</feature>
<feature type="transmembrane region" description="Helical" evidence="12">
    <location>
        <begin position="219"/>
        <end position="238"/>
    </location>
</feature>
<feature type="transmembrane region" description="Helical" evidence="12">
    <location>
        <begin position="250"/>
        <end position="271"/>
    </location>
</feature>
<comment type="pathway">
    <text evidence="11">Porphyrin-containing compound metabolism.</text>
</comment>
<dbReference type="InterPro" id="IPR050450">
    <property type="entry name" value="COX15/CtaA_HemeA_synthase"/>
</dbReference>
<evidence type="ECO:0000256" key="12">
    <source>
        <dbReference type="SAM" id="Phobius"/>
    </source>
</evidence>
<keyword evidence="5 12" id="KW-1133">Transmembrane helix</keyword>
<keyword evidence="3 12" id="KW-0812">Transmembrane</keyword>
<evidence type="ECO:0000256" key="9">
    <source>
        <dbReference type="ARBA" id="ARBA00023136"/>
    </source>
</evidence>
<reference evidence="13" key="1">
    <citation type="submission" date="2020-05" db="EMBL/GenBank/DDBJ databases">
        <authorList>
            <person name="Chiriac C."/>
            <person name="Salcher M."/>
            <person name="Ghai R."/>
            <person name="Kavagutti S V."/>
        </authorList>
    </citation>
    <scope>NUCLEOTIDE SEQUENCE</scope>
</reference>
<dbReference type="GO" id="GO:0016020">
    <property type="term" value="C:membrane"/>
    <property type="evidence" value="ECO:0007669"/>
    <property type="project" value="UniProtKB-SubCell"/>
</dbReference>
<comment type="subcellular location">
    <subcellularLocation>
        <location evidence="1">Membrane</location>
        <topology evidence="1">Multi-pass membrane protein</topology>
    </subcellularLocation>
</comment>
<dbReference type="InterPro" id="IPR003780">
    <property type="entry name" value="COX15/CtaA_fam"/>
</dbReference>
<dbReference type="PANTHER" id="PTHR35457">
    <property type="entry name" value="HEME A SYNTHASE"/>
    <property type="match status" value="1"/>
</dbReference>
<evidence type="ECO:0000256" key="3">
    <source>
        <dbReference type="ARBA" id="ARBA00022692"/>
    </source>
</evidence>
<sequence>MSYTDVGHRLRRMSVKGGLSRRLLPGLTGLLLFLQSALVITGGAVRLTGSGLGCPTWPECVPGSYLPVEGQAEGALHAWIEFGNRLLTFALFFAAVATLIAVFRSSRRDLRFLAATQILGILAQGILGGITVLTDLNPLSVASHFLLSTVLIGAATSLHSRRHHPYVRTSSTQVRISRVSFLHVILTFVAITIGTLVTGTGPHAGDVDSPRLDFSISTITRFHSGSVWLLVLVSIYFYRSPDLKFETKRWLLIFFVLTIAQGALGYIQYYLGVPELLVGFHLLGSVLVWIAAWRVRLSVIRKPA</sequence>
<protein>
    <submittedName>
        <fullName evidence="13">Unannotated protein</fullName>
    </submittedName>
</protein>
<keyword evidence="2" id="KW-1003">Cell membrane</keyword>
<evidence type="ECO:0000256" key="2">
    <source>
        <dbReference type="ARBA" id="ARBA00022475"/>
    </source>
</evidence>
<dbReference type="GO" id="GO:0006784">
    <property type="term" value="P:heme A biosynthetic process"/>
    <property type="evidence" value="ECO:0007669"/>
    <property type="project" value="InterPro"/>
</dbReference>
<keyword evidence="4" id="KW-0479">Metal-binding</keyword>
<evidence type="ECO:0000256" key="10">
    <source>
        <dbReference type="ARBA" id="ARBA00023157"/>
    </source>
</evidence>
<evidence type="ECO:0000256" key="11">
    <source>
        <dbReference type="ARBA" id="ARBA00023444"/>
    </source>
</evidence>
<feature type="transmembrane region" description="Helical" evidence="12">
    <location>
        <begin position="277"/>
        <end position="295"/>
    </location>
</feature>
<proteinExistence type="predicted"/>
<evidence type="ECO:0000256" key="1">
    <source>
        <dbReference type="ARBA" id="ARBA00004141"/>
    </source>
</evidence>
<organism evidence="13">
    <name type="scientific">freshwater metagenome</name>
    <dbReference type="NCBI Taxonomy" id="449393"/>
    <lineage>
        <taxon>unclassified sequences</taxon>
        <taxon>metagenomes</taxon>
        <taxon>ecological metagenomes</taxon>
    </lineage>
</organism>
<evidence type="ECO:0000256" key="7">
    <source>
        <dbReference type="ARBA" id="ARBA00023004"/>
    </source>
</evidence>
<keyword evidence="8" id="KW-0350">Heme biosynthesis</keyword>
<keyword evidence="6" id="KW-0560">Oxidoreductase</keyword>
<keyword evidence="9 12" id="KW-0472">Membrane</keyword>
<evidence type="ECO:0000256" key="4">
    <source>
        <dbReference type="ARBA" id="ARBA00022723"/>
    </source>
</evidence>
<evidence type="ECO:0000256" key="6">
    <source>
        <dbReference type="ARBA" id="ARBA00023002"/>
    </source>
</evidence>
<feature type="transmembrane region" description="Helical" evidence="12">
    <location>
        <begin position="110"/>
        <end position="133"/>
    </location>
</feature>
<keyword evidence="10" id="KW-1015">Disulfide bond</keyword>
<dbReference type="EMBL" id="CAESAB010000011">
    <property type="protein sequence ID" value="CAB4334214.1"/>
    <property type="molecule type" value="Genomic_DNA"/>
</dbReference>
<keyword evidence="7" id="KW-0408">Iron</keyword>
<dbReference type="PANTHER" id="PTHR35457:SF1">
    <property type="entry name" value="HEME A SYNTHASE"/>
    <property type="match status" value="1"/>
</dbReference>
<evidence type="ECO:0000256" key="8">
    <source>
        <dbReference type="ARBA" id="ARBA00023133"/>
    </source>
</evidence>